<evidence type="ECO:0000256" key="2">
    <source>
        <dbReference type="ARBA" id="ARBA00022741"/>
    </source>
</evidence>
<keyword evidence="6" id="KW-1185">Reference proteome</keyword>
<evidence type="ECO:0000313" key="6">
    <source>
        <dbReference type="Proteomes" id="UP001185927"/>
    </source>
</evidence>
<dbReference type="Pfam" id="PF00005">
    <property type="entry name" value="ABC_tran"/>
    <property type="match status" value="1"/>
</dbReference>
<dbReference type="SMART" id="SM00382">
    <property type="entry name" value="AAA"/>
    <property type="match status" value="1"/>
</dbReference>
<keyword evidence="1" id="KW-0813">Transport</keyword>
<dbReference type="InterPro" id="IPR027417">
    <property type="entry name" value="P-loop_NTPase"/>
</dbReference>
<keyword evidence="3 5" id="KW-0067">ATP-binding</keyword>
<sequence>MTHAADTLAGSTTANDKIVVRGVTKTFRAGGGSFTALDNVNLELEQGSFTTLFGPSGCGKTTLLRILAGLQCQDDGTVSLFGQTPTAATKEKNIAWIPQSSALLPWREVRANAVLSKVVNKRADRNRSSIRIDQDVETVLSEMGLRDFARSRPAQLSGGMRQRASLARGFVHGAPVMLMDEPFSALDEFTREALRYKLLQMWELLRKTIVFVTHSASEAVLLSDRVVVMTARPGRVHRVIDINLPRPRTAELERSPEFYEKVTEVRNALQEGWS</sequence>
<reference evidence="5 6" key="1">
    <citation type="submission" date="2023-10" db="EMBL/GenBank/DDBJ databases">
        <title>Development of a sustainable strategy for remediation of hydrocarbon-contaminated territories based on the waste exchange concept.</title>
        <authorList>
            <person name="Krivoruchko A."/>
        </authorList>
    </citation>
    <scope>NUCLEOTIDE SEQUENCE [LARGE SCALE GENOMIC DNA]</scope>
    <source>
        <strain evidence="5 6">IEGM 1203</strain>
    </source>
</reference>
<organism evidence="5 6">
    <name type="scientific">Rhodococcus globerulus</name>
    <dbReference type="NCBI Taxonomy" id="33008"/>
    <lineage>
        <taxon>Bacteria</taxon>
        <taxon>Bacillati</taxon>
        <taxon>Actinomycetota</taxon>
        <taxon>Actinomycetes</taxon>
        <taxon>Mycobacteriales</taxon>
        <taxon>Nocardiaceae</taxon>
        <taxon>Rhodococcus</taxon>
    </lineage>
</organism>
<dbReference type="Proteomes" id="UP001185927">
    <property type="component" value="Unassembled WGS sequence"/>
</dbReference>
<proteinExistence type="predicted"/>
<evidence type="ECO:0000313" key="5">
    <source>
        <dbReference type="EMBL" id="MDV6271224.1"/>
    </source>
</evidence>
<dbReference type="InterPro" id="IPR003593">
    <property type="entry name" value="AAA+_ATPase"/>
</dbReference>
<dbReference type="PROSITE" id="PS50893">
    <property type="entry name" value="ABC_TRANSPORTER_2"/>
    <property type="match status" value="1"/>
</dbReference>
<evidence type="ECO:0000256" key="1">
    <source>
        <dbReference type="ARBA" id="ARBA00022448"/>
    </source>
</evidence>
<dbReference type="PANTHER" id="PTHR42788">
    <property type="entry name" value="TAURINE IMPORT ATP-BINDING PROTEIN-RELATED"/>
    <property type="match status" value="1"/>
</dbReference>
<keyword evidence="2" id="KW-0547">Nucleotide-binding</keyword>
<dbReference type="InterPro" id="IPR003439">
    <property type="entry name" value="ABC_transporter-like_ATP-bd"/>
</dbReference>
<dbReference type="GO" id="GO:0005524">
    <property type="term" value="F:ATP binding"/>
    <property type="evidence" value="ECO:0007669"/>
    <property type="project" value="UniProtKB-KW"/>
</dbReference>
<evidence type="ECO:0000256" key="3">
    <source>
        <dbReference type="ARBA" id="ARBA00022840"/>
    </source>
</evidence>
<dbReference type="PANTHER" id="PTHR42788:SF20">
    <property type="entry name" value="ABC TRANSPORTER ATP-BINDING PROTEIN"/>
    <property type="match status" value="1"/>
</dbReference>
<dbReference type="InterPro" id="IPR050166">
    <property type="entry name" value="ABC_transporter_ATP-bind"/>
</dbReference>
<evidence type="ECO:0000259" key="4">
    <source>
        <dbReference type="PROSITE" id="PS50893"/>
    </source>
</evidence>
<protein>
    <submittedName>
        <fullName evidence="5">ABC transporter ATP-binding protein</fullName>
    </submittedName>
</protein>
<name>A0ABU4C4K8_RHOGO</name>
<dbReference type="InterPro" id="IPR017871">
    <property type="entry name" value="ABC_transporter-like_CS"/>
</dbReference>
<dbReference type="Gene3D" id="3.40.50.300">
    <property type="entry name" value="P-loop containing nucleotide triphosphate hydrolases"/>
    <property type="match status" value="1"/>
</dbReference>
<dbReference type="PROSITE" id="PS00211">
    <property type="entry name" value="ABC_TRANSPORTER_1"/>
    <property type="match status" value="1"/>
</dbReference>
<accession>A0ABU4C4K8</accession>
<comment type="caution">
    <text evidence="5">The sequence shown here is derived from an EMBL/GenBank/DDBJ whole genome shotgun (WGS) entry which is preliminary data.</text>
</comment>
<dbReference type="CDD" id="cd03293">
    <property type="entry name" value="ABC_NrtD_SsuB_transporters"/>
    <property type="match status" value="1"/>
</dbReference>
<dbReference type="SUPFAM" id="SSF52540">
    <property type="entry name" value="P-loop containing nucleoside triphosphate hydrolases"/>
    <property type="match status" value="1"/>
</dbReference>
<dbReference type="EMBL" id="JAWLKB010000035">
    <property type="protein sequence ID" value="MDV6271224.1"/>
    <property type="molecule type" value="Genomic_DNA"/>
</dbReference>
<feature type="domain" description="ABC transporter" evidence="4">
    <location>
        <begin position="18"/>
        <end position="256"/>
    </location>
</feature>
<gene>
    <name evidence="5" type="ORF">R3Q16_31885</name>
</gene>
<dbReference type="RefSeq" id="WP_317545685.1">
    <property type="nucleotide sequence ID" value="NZ_JAWLKB010000035.1"/>
</dbReference>